<evidence type="ECO:0000256" key="10">
    <source>
        <dbReference type="ARBA" id="ARBA00022970"/>
    </source>
</evidence>
<dbReference type="GO" id="GO:0005886">
    <property type="term" value="C:plasma membrane"/>
    <property type="evidence" value="ECO:0007669"/>
    <property type="project" value="UniProtKB-SubCell"/>
</dbReference>
<dbReference type="InterPro" id="IPR003593">
    <property type="entry name" value="AAA+_ATPase"/>
</dbReference>
<evidence type="ECO:0000256" key="9">
    <source>
        <dbReference type="ARBA" id="ARBA00022967"/>
    </source>
</evidence>
<dbReference type="EMBL" id="CQAW01000003">
    <property type="protein sequence ID" value="CNH29057.1"/>
    <property type="molecule type" value="Genomic_DNA"/>
</dbReference>
<keyword evidence="8 13" id="KW-0067">ATP-binding</keyword>
<keyword evidence="7" id="KW-0547">Nucleotide-binding</keyword>
<evidence type="ECO:0000256" key="2">
    <source>
        <dbReference type="ARBA" id="ARBA00004417"/>
    </source>
</evidence>
<dbReference type="FunFam" id="3.40.50.300:FF:000056">
    <property type="entry name" value="Cell division ATP-binding protein FtsE"/>
    <property type="match status" value="1"/>
</dbReference>
<keyword evidence="14" id="KW-1185">Reference proteome</keyword>
<dbReference type="PROSITE" id="PS50893">
    <property type="entry name" value="ABC_TRANSPORTER_2"/>
    <property type="match status" value="1"/>
</dbReference>
<evidence type="ECO:0000256" key="7">
    <source>
        <dbReference type="ARBA" id="ARBA00022741"/>
    </source>
</evidence>
<dbReference type="PANTHER" id="PTHR43166">
    <property type="entry name" value="AMINO ACID IMPORT ATP-BINDING PROTEIN"/>
    <property type="match status" value="1"/>
</dbReference>
<protein>
    <recommendedName>
        <fullName evidence="4">Cell division ATP-binding protein FtsE</fullName>
    </recommendedName>
</protein>
<evidence type="ECO:0000256" key="1">
    <source>
        <dbReference type="ARBA" id="ARBA00002579"/>
    </source>
</evidence>
<dbReference type="SUPFAM" id="SSF55021">
    <property type="entry name" value="ACT-like"/>
    <property type="match status" value="1"/>
</dbReference>
<keyword evidence="9" id="KW-1278">Translocase</keyword>
<evidence type="ECO:0000256" key="5">
    <source>
        <dbReference type="ARBA" id="ARBA00022448"/>
    </source>
</evidence>
<organism evidence="13 14">
    <name type="scientific">Yersinia thracica</name>
    <dbReference type="NCBI Taxonomy" id="2890319"/>
    <lineage>
        <taxon>Bacteria</taxon>
        <taxon>Pseudomonadati</taxon>
        <taxon>Pseudomonadota</taxon>
        <taxon>Gammaproteobacteria</taxon>
        <taxon>Enterobacterales</taxon>
        <taxon>Yersiniaceae</taxon>
        <taxon>Yersinia</taxon>
    </lineage>
</organism>
<dbReference type="SUPFAM" id="SSF52540">
    <property type="entry name" value="P-loop containing nucleoside triphosphate hydrolases"/>
    <property type="match status" value="1"/>
</dbReference>
<comment type="similarity">
    <text evidence="3">Belongs to the ABC transporter superfamily.</text>
</comment>
<feature type="domain" description="ABC transporter" evidence="12">
    <location>
        <begin position="2"/>
        <end position="241"/>
    </location>
</feature>
<dbReference type="InterPro" id="IPR003439">
    <property type="entry name" value="ABC_transporter-like_ATP-bd"/>
</dbReference>
<evidence type="ECO:0000313" key="13">
    <source>
        <dbReference type="EMBL" id="CNH29057.1"/>
    </source>
</evidence>
<evidence type="ECO:0000256" key="8">
    <source>
        <dbReference type="ARBA" id="ARBA00022840"/>
    </source>
</evidence>
<dbReference type="RefSeq" id="WP_050113060.1">
    <property type="nucleotide sequence ID" value="NZ_CQAW01000003.1"/>
</dbReference>
<sequence>MISIERLSKTYAQGGLPMVALEEVSLEIPTGSVFGIIGRSGAGKSTLIRCLNLLERPTSGRIQVDGRELTTLSDRELRLQRQNIGMIFQNFHLLHSRNVWDNIAVGLEIKGIPKVQRQKRVAELLDLVGLTDKAQAFPSQLSGGQKQRVGIARALAAKPAYLLSDEATSALDPETTASILALLSDINRQLGLTIVLITHELDVVKSICDTAALLERGRVVETGAIADLLSSPHSRLGRALLPARGPASLSGTPVAELTFFDTVSASPVLSELAQQHAVGVTLLGGGVESIAGQRVGRLQVDFSHPDGGLNLTEVLQFLNERGVRAELI</sequence>
<evidence type="ECO:0000256" key="6">
    <source>
        <dbReference type="ARBA" id="ARBA00022475"/>
    </source>
</evidence>
<dbReference type="Gene3D" id="3.30.70.260">
    <property type="match status" value="1"/>
</dbReference>
<evidence type="ECO:0000256" key="3">
    <source>
        <dbReference type="ARBA" id="ARBA00005417"/>
    </source>
</evidence>
<dbReference type="SMART" id="SM00930">
    <property type="entry name" value="NIL"/>
    <property type="match status" value="1"/>
</dbReference>
<proteinExistence type="inferred from homology"/>
<dbReference type="AlphaFoldDB" id="A0A0T9NTK2"/>
<evidence type="ECO:0000259" key="12">
    <source>
        <dbReference type="PROSITE" id="PS50893"/>
    </source>
</evidence>
<keyword evidence="6" id="KW-1003">Cell membrane</keyword>
<dbReference type="GO" id="GO:0006865">
    <property type="term" value="P:amino acid transport"/>
    <property type="evidence" value="ECO:0007669"/>
    <property type="project" value="UniProtKB-KW"/>
</dbReference>
<dbReference type="GO" id="GO:0005524">
    <property type="term" value="F:ATP binding"/>
    <property type="evidence" value="ECO:0007669"/>
    <property type="project" value="UniProtKB-KW"/>
</dbReference>
<dbReference type="Proteomes" id="UP000041882">
    <property type="component" value="Unassembled WGS sequence"/>
</dbReference>
<dbReference type="Pfam" id="PF09383">
    <property type="entry name" value="NIL"/>
    <property type="match status" value="1"/>
</dbReference>
<evidence type="ECO:0000313" key="14">
    <source>
        <dbReference type="Proteomes" id="UP000041882"/>
    </source>
</evidence>
<keyword evidence="11" id="KW-0472">Membrane</keyword>
<dbReference type="Gene3D" id="3.40.50.300">
    <property type="entry name" value="P-loop containing nucleotide triphosphate hydrolases"/>
    <property type="match status" value="1"/>
</dbReference>
<dbReference type="InterPro" id="IPR027417">
    <property type="entry name" value="P-loop_NTPase"/>
</dbReference>
<dbReference type="GO" id="GO:0016887">
    <property type="term" value="F:ATP hydrolysis activity"/>
    <property type="evidence" value="ECO:0007669"/>
    <property type="project" value="InterPro"/>
</dbReference>
<accession>A0A0T9NTK2</accession>
<evidence type="ECO:0000256" key="4">
    <source>
        <dbReference type="ARBA" id="ARBA00020019"/>
    </source>
</evidence>
<gene>
    <name evidence="13" type="primary">metN_1</name>
    <name evidence="13" type="ORF">ERS008472_01085</name>
</gene>
<keyword evidence="13" id="KW-0378">Hydrolase</keyword>
<comment type="function">
    <text evidence="1">Part of the ABC transporter FtsEX involved in cellular division. Important for assembly or stability of the septal ring.</text>
</comment>
<reference evidence="14" key="1">
    <citation type="submission" date="2015-03" db="EMBL/GenBank/DDBJ databases">
        <authorList>
            <consortium name="Pathogen Informatics"/>
            <person name="Murphy D."/>
        </authorList>
    </citation>
    <scope>NUCLEOTIDE SEQUENCE [LARGE SCALE GENOMIC DNA]</scope>
    <source>
        <strain evidence="14">IP6945</strain>
    </source>
</reference>
<dbReference type="SMART" id="SM00382">
    <property type="entry name" value="AAA"/>
    <property type="match status" value="1"/>
</dbReference>
<comment type="subcellular location">
    <subcellularLocation>
        <location evidence="2">Cell inner membrane</location>
        <topology evidence="2">Peripheral membrane protein</topology>
    </subcellularLocation>
</comment>
<evidence type="ECO:0000256" key="11">
    <source>
        <dbReference type="ARBA" id="ARBA00023136"/>
    </source>
</evidence>
<dbReference type="InterPro" id="IPR017871">
    <property type="entry name" value="ABC_transporter-like_CS"/>
</dbReference>
<keyword evidence="10" id="KW-0029">Amino-acid transport</keyword>
<dbReference type="PROSITE" id="PS00211">
    <property type="entry name" value="ABC_TRANSPORTER_1"/>
    <property type="match status" value="1"/>
</dbReference>
<dbReference type="InterPro" id="IPR045865">
    <property type="entry name" value="ACT-like_dom_sf"/>
</dbReference>
<dbReference type="CDD" id="cd03258">
    <property type="entry name" value="ABC_MetN_methionine_transporter"/>
    <property type="match status" value="1"/>
</dbReference>
<dbReference type="Pfam" id="PF00005">
    <property type="entry name" value="ABC_tran"/>
    <property type="match status" value="1"/>
</dbReference>
<dbReference type="InterPro" id="IPR041701">
    <property type="entry name" value="MetN_ABC"/>
</dbReference>
<dbReference type="InterPro" id="IPR050086">
    <property type="entry name" value="MetN_ABC_transporter-like"/>
</dbReference>
<dbReference type="InterPro" id="IPR018449">
    <property type="entry name" value="NIL_domain"/>
</dbReference>
<name>A0A0T9NTK2_9GAMM</name>
<keyword evidence="5" id="KW-0813">Transport</keyword>
<dbReference type="PANTHER" id="PTHR43166:SF30">
    <property type="entry name" value="METHIONINE IMPORT ATP-BINDING PROTEIN METN"/>
    <property type="match status" value="1"/>
</dbReference>